<dbReference type="EMBL" id="CP009356">
    <property type="protein sequence ID" value="AIW17267.1"/>
    <property type="molecule type" value="Genomic_DNA"/>
</dbReference>
<dbReference type="PATRIC" id="fig|1051646.9.peg.5019"/>
<proteinExistence type="predicted"/>
<organism evidence="2 5">
    <name type="scientific">Vibrio tubiashii ATCC 19109</name>
    <dbReference type="NCBI Taxonomy" id="1051646"/>
    <lineage>
        <taxon>Bacteria</taxon>
        <taxon>Pseudomonadati</taxon>
        <taxon>Pseudomonadota</taxon>
        <taxon>Gammaproteobacteria</taxon>
        <taxon>Vibrionales</taxon>
        <taxon>Vibrionaceae</taxon>
        <taxon>Vibrio</taxon>
        <taxon>Vibrio oreintalis group</taxon>
    </lineage>
</organism>
<keyword evidence="2" id="KW-0614">Plasmid</keyword>
<name>F9TBS8_9VIBR</name>
<dbReference type="RefSeq" id="WP_004747977.1">
    <property type="nucleotide sequence ID" value="NZ_CP009356.1"/>
</dbReference>
<keyword evidence="4" id="KW-1185">Reference proteome</keyword>
<feature type="transmembrane region" description="Helical" evidence="1">
    <location>
        <begin position="74"/>
        <end position="93"/>
    </location>
</feature>
<reference evidence="3" key="1">
    <citation type="submission" date="2011-08" db="EMBL/GenBank/DDBJ databases">
        <authorList>
            <person name="Hoffman M."/>
            <person name="Strain E.A."/>
            <person name="Brown E."/>
            <person name="Allard M.W."/>
        </authorList>
    </citation>
    <scope>NUCLEOTIDE SEQUENCE</scope>
    <source>
        <strain evidence="3">ATCC 19109</strain>
    </source>
</reference>
<accession>F9TBS8</accession>
<dbReference type="HOGENOM" id="CLU_1884926_0_0_6"/>
<dbReference type="AlphaFoldDB" id="F9TBS8"/>
<evidence type="ECO:0000313" key="2">
    <source>
        <dbReference type="EMBL" id="AIW17267.1"/>
    </source>
</evidence>
<dbReference type="Proteomes" id="UP000030071">
    <property type="component" value="Plasmid p251"/>
</dbReference>
<dbReference type="GeneID" id="91961748"/>
<gene>
    <name evidence="2" type="ORF">IX91_24650</name>
    <name evidence="3" type="ORF">VITU9109_04607</name>
</gene>
<sequence length="135" mass="14938">MWDWAGKSRGGSHCRAKTHFAKMCVDAQSELTEPPACVRLQSASYSGVRTDQIGKGHGANIGCKPSLRQYIIRYLGYIVATLPLGLGIVWMAFSSNVDTRLLTLSGERRVSHRSFADSLDEEVDLSIKSRHMLPD</sequence>
<protein>
    <submittedName>
        <fullName evidence="2">Membrane protein</fullName>
    </submittedName>
</protein>
<evidence type="ECO:0000256" key="1">
    <source>
        <dbReference type="SAM" id="Phobius"/>
    </source>
</evidence>
<evidence type="ECO:0000313" key="3">
    <source>
        <dbReference type="EMBL" id="EGU48630.1"/>
    </source>
</evidence>
<reference evidence="2 5" key="3">
    <citation type="submission" date="2014-08" db="EMBL/GenBank/DDBJ databases">
        <title>First Complete Genome Sequence of the Shellfish Pathogen Vibrio tubiashii.</title>
        <authorList>
            <person name="Richards G.P."/>
            <person name="Needleman D.S."/>
            <person name="Watson M.A."/>
            <person name="Bono J.L."/>
        </authorList>
    </citation>
    <scope>NUCLEOTIDE SEQUENCE [LARGE SCALE GENOMIC DNA]</scope>
    <source>
        <strain evidence="2 5">ATCC 19109</strain>
        <plasmid evidence="2">p251</plasmid>
        <plasmid evidence="5">Plasmid p251</plasmid>
    </source>
</reference>
<geneLocation type="plasmid" evidence="2 5">
    <name>p251</name>
</geneLocation>
<keyword evidence="1" id="KW-0812">Transmembrane</keyword>
<dbReference type="KEGG" id="vtu:IX91_24650"/>
<evidence type="ECO:0000313" key="5">
    <source>
        <dbReference type="Proteomes" id="UP000030071"/>
    </source>
</evidence>
<evidence type="ECO:0000313" key="4">
    <source>
        <dbReference type="Proteomes" id="UP000003836"/>
    </source>
</evidence>
<reference evidence="3 4" key="2">
    <citation type="journal article" date="2012" name="Int. J. Syst. Evol. Microbiol.">
        <title>Vibrio caribbeanicus sp. nov., isolated from the marine sponge Scleritoderma cyanea.</title>
        <authorList>
            <person name="Hoffmann M."/>
            <person name="Monday S.R."/>
            <person name="Allard M.W."/>
            <person name="Strain E.A."/>
            <person name="Whittaker P."/>
            <person name="Naum M."/>
            <person name="McCarthy P.J."/>
            <person name="Lopez J.V."/>
            <person name="Fischer M."/>
            <person name="Brown E.W."/>
        </authorList>
    </citation>
    <scope>NUCLEOTIDE SEQUENCE [LARGE SCALE GENOMIC DNA]</scope>
    <source>
        <strain evidence="3 4">ATCC 19109</strain>
    </source>
</reference>
<keyword evidence="1" id="KW-0472">Membrane</keyword>
<dbReference type="EMBL" id="AFWI01000195">
    <property type="protein sequence ID" value="EGU48630.1"/>
    <property type="molecule type" value="Genomic_DNA"/>
</dbReference>
<dbReference type="Proteomes" id="UP000003836">
    <property type="component" value="Unassembled WGS sequence"/>
</dbReference>
<keyword evidence="1" id="KW-1133">Transmembrane helix</keyword>